<dbReference type="PROSITE" id="PS00786">
    <property type="entry name" value="5_NUCLEOTIDASE_2"/>
    <property type="match status" value="1"/>
</dbReference>
<organism evidence="11 12">
    <name type="scientific">Stylophora pistillata</name>
    <name type="common">Smooth cauliflower coral</name>
    <dbReference type="NCBI Taxonomy" id="50429"/>
    <lineage>
        <taxon>Eukaryota</taxon>
        <taxon>Metazoa</taxon>
        <taxon>Cnidaria</taxon>
        <taxon>Anthozoa</taxon>
        <taxon>Hexacorallia</taxon>
        <taxon>Scleractinia</taxon>
        <taxon>Astrocoeniina</taxon>
        <taxon>Pocilloporidae</taxon>
        <taxon>Stylophora</taxon>
    </lineage>
</organism>
<dbReference type="GO" id="GO:0016020">
    <property type="term" value="C:membrane"/>
    <property type="evidence" value="ECO:0007669"/>
    <property type="project" value="UniProtKB-ARBA"/>
</dbReference>
<keyword evidence="5 8" id="KW-0732">Signal</keyword>
<feature type="signal peptide" evidence="8">
    <location>
        <begin position="1"/>
        <end position="24"/>
    </location>
</feature>
<dbReference type="OrthoDB" id="7722975at2759"/>
<accession>A0A2B4SRU4</accession>
<dbReference type="InterPro" id="IPR008334">
    <property type="entry name" value="5'-Nucleotdase_C"/>
</dbReference>
<evidence type="ECO:0000256" key="4">
    <source>
        <dbReference type="ARBA" id="ARBA00022723"/>
    </source>
</evidence>
<dbReference type="PRINTS" id="PR01607">
    <property type="entry name" value="APYRASEFAMLY"/>
</dbReference>
<dbReference type="InterPro" id="IPR006146">
    <property type="entry name" value="5'-Nucleotdase_CS"/>
</dbReference>
<dbReference type="InterPro" id="IPR006179">
    <property type="entry name" value="5_nucleotidase/apyrase"/>
</dbReference>
<dbReference type="Proteomes" id="UP000225706">
    <property type="component" value="Unassembled WGS sequence"/>
</dbReference>
<dbReference type="GO" id="GO:0008253">
    <property type="term" value="F:5'-nucleotidase activity"/>
    <property type="evidence" value="ECO:0007669"/>
    <property type="project" value="UniProtKB-EC"/>
</dbReference>
<dbReference type="Pfam" id="PF00149">
    <property type="entry name" value="Metallophos"/>
    <property type="match status" value="1"/>
</dbReference>
<evidence type="ECO:0000256" key="2">
    <source>
        <dbReference type="ARBA" id="ARBA00006654"/>
    </source>
</evidence>
<proteinExistence type="inferred from homology"/>
<dbReference type="SUPFAM" id="SSF56300">
    <property type="entry name" value="Metallo-dependent phosphatases"/>
    <property type="match status" value="1"/>
</dbReference>
<evidence type="ECO:0000256" key="5">
    <source>
        <dbReference type="ARBA" id="ARBA00022729"/>
    </source>
</evidence>
<dbReference type="Pfam" id="PF02872">
    <property type="entry name" value="5_nucleotid_C"/>
    <property type="match status" value="1"/>
</dbReference>
<dbReference type="GO" id="GO:0009166">
    <property type="term" value="P:nucleotide catabolic process"/>
    <property type="evidence" value="ECO:0007669"/>
    <property type="project" value="InterPro"/>
</dbReference>
<feature type="chain" id="PRO_5011829944" description="5'-nucleotidase" evidence="8">
    <location>
        <begin position="25"/>
        <end position="599"/>
    </location>
</feature>
<dbReference type="PANTHER" id="PTHR11575">
    <property type="entry name" value="5'-NUCLEOTIDASE-RELATED"/>
    <property type="match status" value="1"/>
</dbReference>
<comment type="catalytic activity">
    <reaction evidence="1">
        <text>a ribonucleoside 5'-phosphate + H2O = a ribonucleoside + phosphate</text>
        <dbReference type="Rhea" id="RHEA:12484"/>
        <dbReference type="ChEBI" id="CHEBI:15377"/>
        <dbReference type="ChEBI" id="CHEBI:18254"/>
        <dbReference type="ChEBI" id="CHEBI:43474"/>
        <dbReference type="ChEBI" id="CHEBI:58043"/>
        <dbReference type="EC" id="3.1.3.5"/>
    </reaction>
</comment>
<evidence type="ECO:0000256" key="6">
    <source>
        <dbReference type="ARBA" id="ARBA00022741"/>
    </source>
</evidence>
<gene>
    <name evidence="11" type="ORF">AWC38_SpisGene3988</name>
</gene>
<dbReference type="Gene3D" id="3.60.21.10">
    <property type="match status" value="1"/>
</dbReference>
<dbReference type="SUPFAM" id="SSF55816">
    <property type="entry name" value="5'-nucleotidase (syn. UDP-sugar hydrolase), C-terminal domain"/>
    <property type="match status" value="1"/>
</dbReference>
<dbReference type="GO" id="GO:0046872">
    <property type="term" value="F:metal ion binding"/>
    <property type="evidence" value="ECO:0007669"/>
    <property type="project" value="UniProtKB-KW"/>
</dbReference>
<evidence type="ECO:0000259" key="9">
    <source>
        <dbReference type="Pfam" id="PF00149"/>
    </source>
</evidence>
<evidence type="ECO:0000256" key="1">
    <source>
        <dbReference type="ARBA" id="ARBA00000815"/>
    </source>
</evidence>
<evidence type="ECO:0000313" key="11">
    <source>
        <dbReference type="EMBL" id="PFX31207.1"/>
    </source>
</evidence>
<evidence type="ECO:0000256" key="8">
    <source>
        <dbReference type="RuleBase" id="RU362119"/>
    </source>
</evidence>
<dbReference type="FunFam" id="3.60.21.10:FF:000020">
    <property type="entry name" value="NT5E isoform 4"/>
    <property type="match status" value="1"/>
</dbReference>
<dbReference type="STRING" id="50429.A0A2B4SRU4"/>
<dbReference type="EC" id="3.1.3.5" evidence="3"/>
<dbReference type="AlphaFoldDB" id="A0A2B4SRU4"/>
<dbReference type="GO" id="GO:0000166">
    <property type="term" value="F:nucleotide binding"/>
    <property type="evidence" value="ECO:0007669"/>
    <property type="project" value="UniProtKB-KW"/>
</dbReference>
<evidence type="ECO:0000313" key="12">
    <source>
        <dbReference type="Proteomes" id="UP000225706"/>
    </source>
</evidence>
<reference evidence="12" key="1">
    <citation type="journal article" date="2017" name="bioRxiv">
        <title>Comparative analysis of the genomes of Stylophora pistillata and Acropora digitifera provides evidence for extensive differences between species of corals.</title>
        <authorList>
            <person name="Voolstra C.R."/>
            <person name="Li Y."/>
            <person name="Liew Y.J."/>
            <person name="Baumgarten S."/>
            <person name="Zoccola D."/>
            <person name="Flot J.-F."/>
            <person name="Tambutte S."/>
            <person name="Allemand D."/>
            <person name="Aranda M."/>
        </authorList>
    </citation>
    <scope>NUCLEOTIDE SEQUENCE [LARGE SCALE GENOMIC DNA]</scope>
</reference>
<keyword evidence="7 8" id="KW-0378">Hydrolase</keyword>
<evidence type="ECO:0000256" key="3">
    <source>
        <dbReference type="ARBA" id="ARBA00012643"/>
    </source>
</evidence>
<evidence type="ECO:0000259" key="10">
    <source>
        <dbReference type="Pfam" id="PF02872"/>
    </source>
</evidence>
<protein>
    <recommendedName>
        <fullName evidence="3">5'-nucleotidase</fullName>
        <ecNumber evidence="3">3.1.3.5</ecNumber>
    </recommendedName>
</protein>
<keyword evidence="12" id="KW-1185">Reference proteome</keyword>
<feature type="domain" description="5'-Nucleotidase C-terminal" evidence="10">
    <location>
        <begin position="353"/>
        <end position="521"/>
    </location>
</feature>
<comment type="similarity">
    <text evidence="2 8">Belongs to the 5'-nucleotidase family.</text>
</comment>
<dbReference type="PROSITE" id="PS00785">
    <property type="entry name" value="5_NUCLEOTIDASE_1"/>
    <property type="match status" value="1"/>
</dbReference>
<dbReference type="Gene3D" id="3.90.780.10">
    <property type="entry name" value="5'-Nucleotidase, C-terminal domain"/>
    <property type="match status" value="1"/>
</dbReference>
<name>A0A2B4SRU4_STYPI</name>
<dbReference type="InterPro" id="IPR004843">
    <property type="entry name" value="Calcineurin-like_PHP"/>
</dbReference>
<dbReference type="FunFam" id="3.90.780.10:FF:000001">
    <property type="entry name" value="NT5E isoform 3"/>
    <property type="match status" value="1"/>
</dbReference>
<dbReference type="InterPro" id="IPR036907">
    <property type="entry name" value="5'-Nucleotdase_C_sf"/>
</dbReference>
<keyword evidence="4" id="KW-0479">Metal-binding</keyword>
<evidence type="ECO:0000256" key="7">
    <source>
        <dbReference type="ARBA" id="ARBA00022801"/>
    </source>
</evidence>
<comment type="caution">
    <text evidence="11">The sequence shown here is derived from an EMBL/GenBank/DDBJ whole genome shotgun (WGS) entry which is preliminary data.</text>
</comment>
<dbReference type="InterPro" id="IPR029052">
    <property type="entry name" value="Metallo-depent_PP-like"/>
</dbReference>
<dbReference type="PANTHER" id="PTHR11575:SF24">
    <property type="entry name" value="5'-NUCLEOTIDASE"/>
    <property type="match status" value="1"/>
</dbReference>
<dbReference type="EMBL" id="LSMT01000039">
    <property type="protein sequence ID" value="PFX31207.1"/>
    <property type="molecule type" value="Genomic_DNA"/>
</dbReference>
<feature type="domain" description="Calcineurin-like phosphoesterase" evidence="9">
    <location>
        <begin position="28"/>
        <end position="248"/>
    </location>
</feature>
<dbReference type="CDD" id="cd07409">
    <property type="entry name" value="MPP_CD73_N"/>
    <property type="match status" value="1"/>
</dbReference>
<sequence length="599" mass="65732">MDASLFKAFTVALLISFAFSMVHGYSLTVLHTNDHHGRFEETETNGGICFPKFAQAGECFGGVARRATMIKKVRGEEENVLLLSGGDVFTGTLWYLTYRGNASSKFMNELGYDAMALGNHEFDDGVDNLVTFLKAVNFSVVVSNLNVSQEPSWPKLPPLFVKSKVFDVGGEKIGIVGYVLQKTPQVSKPGPGLNVKFLPEVESLKSAVQELKKQNINKIIAVGHSGIDMDKKIAKEVDGVDIVVGGHTNTFLYTGTAPSTEKPYGPYPLVITPDRDPDGKVLVVQDYKYGKYLGRLNVQFDSEGKLTSWNGNPILLDNTVAKDPAIEREVQLMKAKMTEMVDFKAGTSFVFLNAEKPDCLLKECNLGNLVTDAFVFHYTNLTASGTHWTEASVAVQNSGSITASMFVNAQEAVTYGYIVNSFPYRNTVDIVELTGKDLILVFEQVATLYDKNDPSNSFLQVSGLKVKFDMKKPEGSRVVEIQVRCASCKFPSYQPIAQSTVYKVILSSYIARGGAGLTVINEKKLSHQVGNTTDDKVVTNYFKAKSPIMIGVENRITFMNDNDKPCDSGDNMFGLSFPLLLGAFTLSVFRAISNCIALF</sequence>
<keyword evidence="6 8" id="KW-0547">Nucleotide-binding</keyword>